<evidence type="ECO:0000256" key="1">
    <source>
        <dbReference type="SAM" id="Coils"/>
    </source>
</evidence>
<keyword evidence="5" id="KW-1185">Reference proteome</keyword>
<name>A0A086MRE5_9ACTN</name>
<organism evidence="4 5">
    <name type="scientific">Streptomyces mutabilis</name>
    <dbReference type="NCBI Taxonomy" id="67332"/>
    <lineage>
        <taxon>Bacteria</taxon>
        <taxon>Bacillati</taxon>
        <taxon>Actinomycetota</taxon>
        <taxon>Actinomycetes</taxon>
        <taxon>Kitasatosporales</taxon>
        <taxon>Streptomycetaceae</taxon>
        <taxon>Streptomyces</taxon>
    </lineage>
</organism>
<gene>
    <name evidence="4" type="ORF">FM21_34980</name>
</gene>
<feature type="coiled-coil region" evidence="1">
    <location>
        <begin position="200"/>
        <end position="244"/>
    </location>
</feature>
<keyword evidence="1" id="KW-0175">Coiled coil</keyword>
<evidence type="ECO:0000313" key="5">
    <source>
        <dbReference type="Proteomes" id="UP000029095"/>
    </source>
</evidence>
<evidence type="ECO:0000313" key="4">
    <source>
        <dbReference type="EMBL" id="KFG71463.1"/>
    </source>
</evidence>
<protein>
    <submittedName>
        <fullName evidence="4">Uncharacterized protein</fullName>
    </submittedName>
</protein>
<keyword evidence="3" id="KW-0472">Membrane</keyword>
<dbReference type="HOGENOM" id="CLU_885431_0_0_11"/>
<reference evidence="4 5" key="1">
    <citation type="submission" date="2014-05" db="EMBL/GenBank/DDBJ databases">
        <title>Complete genome sequence of the Streptomyces mutabilis TRM45540.</title>
        <authorList>
            <person name="Luo X."/>
            <person name="Zhang L."/>
        </authorList>
    </citation>
    <scope>NUCLEOTIDE SEQUENCE [LARGE SCALE GENOMIC DNA]</scope>
    <source>
        <strain evidence="4 5">TRM45540</strain>
    </source>
</reference>
<accession>A0A086MRE5</accession>
<sequence length="314" mass="34368">MTEWWKPSEAERAEPADTGEAVPPLTLDPELPVHMQEFLRQADLALLREAVTAEPSSPWWGLADPLGGRRSSWWFAGLLLSVFARSMLMLGVGACAYGLSSAVAVLKRRRRVAVRVQIAEAHGQFVLGTELDSEAAELLARAARAAARVQRSSVQRLDQADKQHNDRRLDTQVWEIADALRAYSNVAERGPKKAVSEVVAQALESRSRALRISLASIERRVEALETYAARIAEAEQRLRELRQLQQLTTGVEEVFDLLAATARDDHAVAEIEGMSDEAAKAVDFFNAAVQAAQEAADVALPAPTQTSSRAGDRP</sequence>
<comment type="caution">
    <text evidence="4">The sequence shown here is derived from an EMBL/GenBank/DDBJ whole genome shotgun (WGS) entry which is preliminary data.</text>
</comment>
<dbReference type="EMBL" id="JNFQ01000007">
    <property type="protein sequence ID" value="KFG71463.1"/>
    <property type="molecule type" value="Genomic_DNA"/>
</dbReference>
<dbReference type="Proteomes" id="UP000029095">
    <property type="component" value="Unassembled WGS sequence"/>
</dbReference>
<dbReference type="RefSeq" id="WP_052412519.1">
    <property type="nucleotide sequence ID" value="NZ_KN039950.1"/>
</dbReference>
<feature type="compositionally biased region" description="Basic and acidic residues" evidence="2">
    <location>
        <begin position="1"/>
        <end position="15"/>
    </location>
</feature>
<evidence type="ECO:0000256" key="2">
    <source>
        <dbReference type="SAM" id="MobiDB-lite"/>
    </source>
</evidence>
<keyword evidence="3" id="KW-0812">Transmembrane</keyword>
<dbReference type="STRING" id="1915400.FM21_34980"/>
<proteinExistence type="predicted"/>
<feature type="transmembrane region" description="Helical" evidence="3">
    <location>
        <begin position="73"/>
        <end position="106"/>
    </location>
</feature>
<dbReference type="AlphaFoldDB" id="A0A086MRE5"/>
<evidence type="ECO:0000256" key="3">
    <source>
        <dbReference type="SAM" id="Phobius"/>
    </source>
</evidence>
<feature type="region of interest" description="Disordered" evidence="2">
    <location>
        <begin position="1"/>
        <end position="26"/>
    </location>
</feature>
<keyword evidence="3" id="KW-1133">Transmembrane helix</keyword>